<evidence type="ECO:0000259" key="6">
    <source>
        <dbReference type="Pfam" id="PF07980"/>
    </source>
</evidence>
<keyword evidence="4" id="KW-0472">Membrane</keyword>
<dbReference type="PATRIC" id="fig|63186.3.peg.3253"/>
<dbReference type="Pfam" id="PF14322">
    <property type="entry name" value="SusD-like_3"/>
    <property type="match status" value="1"/>
</dbReference>
<evidence type="ECO:0000256" key="1">
    <source>
        <dbReference type="ARBA" id="ARBA00004442"/>
    </source>
</evidence>
<evidence type="ECO:0000256" key="4">
    <source>
        <dbReference type="ARBA" id="ARBA00023136"/>
    </source>
</evidence>
<dbReference type="PROSITE" id="PS51257">
    <property type="entry name" value="PROKAR_LIPOPROTEIN"/>
    <property type="match status" value="1"/>
</dbReference>
<comment type="subcellular location">
    <subcellularLocation>
        <location evidence="1">Cell outer membrane</location>
    </subcellularLocation>
</comment>
<feature type="domain" description="RagB/SusD" evidence="6">
    <location>
        <begin position="348"/>
        <end position="613"/>
    </location>
</feature>
<dbReference type="Gene3D" id="1.25.40.390">
    <property type="match status" value="1"/>
</dbReference>
<name>G0L0K1_ZOBGA</name>
<dbReference type="Proteomes" id="UP000008898">
    <property type="component" value="Chromosome"/>
</dbReference>
<dbReference type="STRING" id="63186.ZOBELLIA_3336"/>
<keyword evidence="9" id="KW-1185">Reference proteome</keyword>
<evidence type="ECO:0000313" key="8">
    <source>
        <dbReference type="EMBL" id="CAZ97474.1"/>
    </source>
</evidence>
<dbReference type="GO" id="GO:0009279">
    <property type="term" value="C:cell outer membrane"/>
    <property type="evidence" value="ECO:0007669"/>
    <property type="project" value="UniProtKB-SubCell"/>
</dbReference>
<dbReference type="KEGG" id="zga:ZOBELLIA_3336"/>
<accession>G0L0K1</accession>
<dbReference type="HOGENOM" id="CLU_015553_0_3_10"/>
<dbReference type="EMBL" id="FP476056">
    <property type="protein sequence ID" value="CAZ97474.1"/>
    <property type="molecule type" value="Genomic_DNA"/>
</dbReference>
<sequence>MKMNKKNYLKMKNIRNNILPLILLTVLVGCSDYFEPNFNNNLSEEAVLDYELNPEYVEGLYVPAYGAIPGSYTTFSGDFLDCATDNAVSNNYNSTAWKMHTVSNFFTSGNYPIYTWSNNYRYIKSIYKFLSVGLNEDIVYRNSNEDRNIQIKKRMEGEAHFLLALNYFQLLRDYAGPVDGEIMGVPIVDKVITEEEALGLKRASYAECVEFIVAHIDTALTSGLLPEYSDEYVNSHPDDNLQSTIYGDGLAGLPTTVACNALKSRLLLYAASPAFSGGNSAQATDYYTRSAKAAKKVIDAIGDLPDIYHPETIDDDYFTKVDANPELILRRASQTKAWEQDNYPPSLGLSVKGSTNPSQNLVDAFPMSNGYPITDTSNSGYSEDMPYEGRDPRFYMTIIYNNAEFHDTNIEMWDGGNTAVGAANISDDSRVSRTNYYLRKWMTEKPSFITGVSSETPWHFTAMFRAVEAYLNFAEAANNAVGPDVMIDGLSARQALRLVRNRAGIPTDGDASIGSDPYLASLADLAPLIKNERRIELCFEGHRFYDLRRWGDDLNTTVKKSEVSTNDNGSTFDYNFNENVYPNQVSFPEYMRYGAIPRSEILTSSNLKQNDGWK</sequence>
<evidence type="ECO:0000259" key="7">
    <source>
        <dbReference type="Pfam" id="PF14322"/>
    </source>
</evidence>
<evidence type="ECO:0000313" key="9">
    <source>
        <dbReference type="Proteomes" id="UP000008898"/>
    </source>
</evidence>
<organism evidence="8 9">
    <name type="scientific">Zobellia galactanivorans (strain DSM 12802 / CCUG 47099 / CIP 106680 / NCIMB 13871 / Dsij)</name>
    <dbReference type="NCBI Taxonomy" id="63186"/>
    <lineage>
        <taxon>Bacteria</taxon>
        <taxon>Pseudomonadati</taxon>
        <taxon>Bacteroidota</taxon>
        <taxon>Flavobacteriia</taxon>
        <taxon>Flavobacteriales</taxon>
        <taxon>Flavobacteriaceae</taxon>
        <taxon>Zobellia</taxon>
    </lineage>
</organism>
<dbReference type="Pfam" id="PF07980">
    <property type="entry name" value="SusD_RagB"/>
    <property type="match status" value="1"/>
</dbReference>
<keyword evidence="5" id="KW-0998">Cell outer membrane</keyword>
<dbReference type="InterPro" id="IPR012944">
    <property type="entry name" value="SusD_RagB_dom"/>
</dbReference>
<feature type="domain" description="SusD-like N-terminal" evidence="7">
    <location>
        <begin position="78"/>
        <end position="237"/>
    </location>
</feature>
<protein>
    <submittedName>
        <fullName evidence="8">SusD/RagB family lipoprotein</fullName>
    </submittedName>
</protein>
<reference evidence="9" key="1">
    <citation type="submission" date="2009-07" db="EMBL/GenBank/DDBJ databases">
        <title>Complete genome sequence of Zobellia galactanivorans Dsij.</title>
        <authorList>
            <consortium name="Genoscope - CEA"/>
        </authorList>
    </citation>
    <scope>NUCLEOTIDE SEQUENCE [LARGE SCALE GENOMIC DNA]</scope>
    <source>
        <strain evidence="9">DSM 12802 / CCUG 47099 / CIP 106680 / NCIMB 13871 / Dsij</strain>
    </source>
</reference>
<dbReference type="InterPro" id="IPR011990">
    <property type="entry name" value="TPR-like_helical_dom_sf"/>
</dbReference>
<reference evidence="8 9" key="2">
    <citation type="journal article" date="2012" name="Environ. Microbiol.">
        <title>Characterization of the first alginolytic operons in a marine bacterium: from their emergence in marine Flavobacteriia to their independent transfers to marine Proteobacteria and human gut Bacteroides.</title>
        <authorList>
            <person name="Thomas F."/>
            <person name="Barbeyron T."/>
            <person name="Tonon T."/>
            <person name="Genicot S."/>
            <person name="Czjzek M."/>
            <person name="Michel G."/>
        </authorList>
    </citation>
    <scope>NUCLEOTIDE SEQUENCE [LARGE SCALE GENOMIC DNA]</scope>
    <source>
        <strain evidence="9">DSM 12802 / CCUG 47099 / CIP 106680 / NCIMB 13871 / Dsij</strain>
    </source>
</reference>
<evidence type="ECO:0000256" key="2">
    <source>
        <dbReference type="ARBA" id="ARBA00006275"/>
    </source>
</evidence>
<dbReference type="SUPFAM" id="SSF48452">
    <property type="entry name" value="TPR-like"/>
    <property type="match status" value="1"/>
</dbReference>
<dbReference type="InterPro" id="IPR033985">
    <property type="entry name" value="SusD-like_N"/>
</dbReference>
<evidence type="ECO:0000256" key="5">
    <source>
        <dbReference type="ARBA" id="ARBA00023237"/>
    </source>
</evidence>
<comment type="similarity">
    <text evidence="2">Belongs to the SusD family.</text>
</comment>
<keyword evidence="3" id="KW-0732">Signal</keyword>
<dbReference type="AlphaFoldDB" id="G0L0K1"/>
<evidence type="ECO:0000256" key="3">
    <source>
        <dbReference type="ARBA" id="ARBA00022729"/>
    </source>
</evidence>
<gene>
    <name evidence="8" type="ordered locus">zobellia_3336</name>
</gene>
<proteinExistence type="inferred from homology"/>
<keyword evidence="8" id="KW-0449">Lipoprotein</keyword>